<dbReference type="Proteomes" id="UP000659061">
    <property type="component" value="Unassembled WGS sequence"/>
</dbReference>
<dbReference type="RefSeq" id="WP_179424689.1">
    <property type="nucleotide sequence ID" value="NZ_BAAAMP010000001.1"/>
</dbReference>
<comment type="caution">
    <text evidence="2">The sequence shown here is derived from an EMBL/GenBank/DDBJ whole genome shotgun (WGS) entry which is preliminary data.</text>
</comment>
<sequence length="202" mass="22607">MARRTLTVPVLILILAAMMVSVAGTAQARSRYWSDAKGGEAGLLDIRAVKVTNNAKGVRIVVRINPVNMDEALPSGAFTLRIDTKSKRGPEFQEAFGIPGDGGFSALRGPKSWKKSWQTYPSVGKCGKTVRERWYPEDGRIVTHIRPKKGCLWHPRNVRVQVKTITDGELDADYNFTEYEAQVRDYFPARGSFSTKVRYSKK</sequence>
<keyword evidence="4" id="KW-1185">Reference proteome</keyword>
<organism evidence="2 5">
    <name type="scientific">Aeromicrobium tamlense</name>
    <dbReference type="NCBI Taxonomy" id="375541"/>
    <lineage>
        <taxon>Bacteria</taxon>
        <taxon>Bacillati</taxon>
        <taxon>Actinomycetota</taxon>
        <taxon>Actinomycetes</taxon>
        <taxon>Propionibacteriales</taxon>
        <taxon>Nocardioidaceae</taxon>
        <taxon>Aeromicrobium</taxon>
    </lineage>
</organism>
<dbReference type="EMBL" id="JACBZN010000001">
    <property type="protein sequence ID" value="NYI38204.1"/>
    <property type="molecule type" value="Genomic_DNA"/>
</dbReference>
<dbReference type="AlphaFoldDB" id="A0A8I0FUJ0"/>
<keyword evidence="1" id="KW-0732">Signal</keyword>
<reference evidence="3 4" key="1">
    <citation type="submission" date="2020-07" db="EMBL/GenBank/DDBJ databases">
        <title>Sequencing the genomes of 1000 actinobacteria strains.</title>
        <authorList>
            <person name="Klenk H.-P."/>
        </authorList>
    </citation>
    <scope>NUCLEOTIDE SEQUENCE [LARGE SCALE GENOMIC DNA]</scope>
    <source>
        <strain evidence="3 4">DSM 19087</strain>
    </source>
</reference>
<proteinExistence type="predicted"/>
<feature type="chain" id="PRO_5034320308" evidence="1">
    <location>
        <begin position="29"/>
        <end position="202"/>
    </location>
</feature>
<evidence type="ECO:0000256" key="1">
    <source>
        <dbReference type="SAM" id="SignalP"/>
    </source>
</evidence>
<gene>
    <name evidence="3" type="ORF">BJ975_001579</name>
    <name evidence="2" type="ORF">IDH50_11260</name>
</gene>
<dbReference type="EMBL" id="JACWMT010000002">
    <property type="protein sequence ID" value="MBD1270812.1"/>
    <property type="molecule type" value="Genomic_DNA"/>
</dbReference>
<protein>
    <submittedName>
        <fullName evidence="2">Uncharacterized protein</fullName>
    </submittedName>
</protein>
<evidence type="ECO:0000313" key="3">
    <source>
        <dbReference type="EMBL" id="NYI38204.1"/>
    </source>
</evidence>
<feature type="signal peptide" evidence="1">
    <location>
        <begin position="1"/>
        <end position="28"/>
    </location>
</feature>
<dbReference type="Proteomes" id="UP000587211">
    <property type="component" value="Unassembled WGS sequence"/>
</dbReference>
<name>A0A8I0FUJ0_9ACTN</name>
<evidence type="ECO:0000313" key="5">
    <source>
        <dbReference type="Proteomes" id="UP000659061"/>
    </source>
</evidence>
<accession>A0A8I0FUJ0</accession>
<evidence type="ECO:0000313" key="4">
    <source>
        <dbReference type="Proteomes" id="UP000587211"/>
    </source>
</evidence>
<reference evidence="2" key="2">
    <citation type="submission" date="2020-09" db="EMBL/GenBank/DDBJ databases">
        <title>Novel species in genus Aeromicrobium.</title>
        <authorList>
            <person name="Zhang G."/>
        </authorList>
    </citation>
    <scope>NUCLEOTIDE SEQUENCE</scope>
    <source>
        <strain evidence="2">SSW1-57</strain>
    </source>
</reference>
<evidence type="ECO:0000313" key="2">
    <source>
        <dbReference type="EMBL" id="MBD1270812.1"/>
    </source>
</evidence>